<proteinExistence type="predicted"/>
<dbReference type="EMBL" id="CP068053">
    <property type="protein sequence ID" value="QQS99254.1"/>
    <property type="molecule type" value="Genomic_DNA"/>
</dbReference>
<dbReference type="RefSeq" id="WP_081704951.1">
    <property type="nucleotide sequence ID" value="NZ_CP068053.1"/>
</dbReference>
<gene>
    <name evidence="1" type="ORF">I6J18_16665</name>
</gene>
<dbReference type="AlphaFoldDB" id="A0A974NK25"/>
<evidence type="ECO:0000313" key="2">
    <source>
        <dbReference type="Proteomes" id="UP000595254"/>
    </source>
</evidence>
<organism evidence="1 2">
    <name type="scientific">Peribacillus psychrosaccharolyticus</name>
    <name type="common">Bacillus psychrosaccharolyticus</name>
    <dbReference type="NCBI Taxonomy" id="1407"/>
    <lineage>
        <taxon>Bacteria</taxon>
        <taxon>Bacillati</taxon>
        <taxon>Bacillota</taxon>
        <taxon>Bacilli</taxon>
        <taxon>Bacillales</taxon>
        <taxon>Bacillaceae</taxon>
        <taxon>Peribacillus</taxon>
    </lineage>
</organism>
<sequence length="89" mass="9889">MCVLTKDLALKFEKAEIDSLTSRLMAVQSIKDNSMCVDIRDFGGARAFSVKHIPGPAFNTVKGLSTEAIPFLDHILDFFKEKRSLADLN</sequence>
<reference evidence="1 2" key="1">
    <citation type="submission" date="2021-01" db="EMBL/GenBank/DDBJ databases">
        <title>FDA dAtabase for Regulatory Grade micrObial Sequences (FDA-ARGOS): Supporting development and validation of Infectious Disease Dx tests.</title>
        <authorList>
            <person name="Nelson B."/>
            <person name="Plummer A."/>
            <person name="Tallon L."/>
            <person name="Sadzewicz L."/>
            <person name="Zhao X."/>
            <person name="Boylan J."/>
            <person name="Ott S."/>
            <person name="Bowen H."/>
            <person name="Vavikolanu K."/>
            <person name="Mehta A."/>
            <person name="Aluvathingal J."/>
            <person name="Nadendla S."/>
            <person name="Myers T."/>
            <person name="Yan Y."/>
            <person name="Sichtig H."/>
        </authorList>
    </citation>
    <scope>NUCLEOTIDE SEQUENCE [LARGE SCALE GENOMIC DNA]</scope>
    <source>
        <strain evidence="1 2">FDAARGOS_1161</strain>
    </source>
</reference>
<name>A0A974NK25_PERPY</name>
<dbReference type="Proteomes" id="UP000595254">
    <property type="component" value="Chromosome"/>
</dbReference>
<accession>A0A974NK25</accession>
<dbReference type="KEGG" id="ppsr:I6J18_16665"/>
<keyword evidence="2" id="KW-1185">Reference proteome</keyword>
<evidence type="ECO:0000313" key="1">
    <source>
        <dbReference type="EMBL" id="QQS99254.1"/>
    </source>
</evidence>
<protein>
    <submittedName>
        <fullName evidence="1">Uncharacterized protein</fullName>
    </submittedName>
</protein>